<reference evidence="2 3" key="1">
    <citation type="journal article" date="2015" name="Genome Biol. Evol.">
        <title>Characterization of Three Mycobacterium spp. with Potential Use in Bioremediation by Genome Sequencing and Comparative Genomics.</title>
        <authorList>
            <person name="Das S."/>
            <person name="Pettersson B.M."/>
            <person name="Behra P.R."/>
            <person name="Ramesh M."/>
            <person name="Dasgupta S."/>
            <person name="Bhattacharya A."/>
            <person name="Kirsebom L.A."/>
        </authorList>
    </citation>
    <scope>NUCLEOTIDE SEQUENCE [LARGE SCALE GENOMIC DNA]</scope>
    <source>
        <strain evidence="2 3">DSM 44075</strain>
    </source>
</reference>
<proteinExistence type="predicted"/>
<organism evidence="2 3">
    <name type="scientific">Mycolicibacterium obuense</name>
    <dbReference type="NCBI Taxonomy" id="1807"/>
    <lineage>
        <taxon>Bacteria</taxon>
        <taxon>Bacillati</taxon>
        <taxon>Actinomycetota</taxon>
        <taxon>Actinomycetes</taxon>
        <taxon>Mycobacteriales</taxon>
        <taxon>Mycobacteriaceae</taxon>
        <taxon>Mycolicibacterium</taxon>
    </lineage>
</organism>
<comment type="caution">
    <text evidence="2">The sequence shown here is derived from an EMBL/GenBank/DDBJ whole genome shotgun (WGS) entry which is preliminary data.</text>
</comment>
<accession>A0A0J6VX61</accession>
<feature type="region of interest" description="Disordered" evidence="1">
    <location>
        <begin position="1"/>
        <end position="21"/>
    </location>
</feature>
<evidence type="ECO:0000313" key="3">
    <source>
        <dbReference type="Proteomes" id="UP000036313"/>
    </source>
</evidence>
<evidence type="ECO:0000256" key="1">
    <source>
        <dbReference type="SAM" id="MobiDB-lite"/>
    </source>
</evidence>
<protein>
    <submittedName>
        <fullName evidence="2">Uncharacterized protein</fullName>
    </submittedName>
</protein>
<dbReference type="Proteomes" id="UP000036313">
    <property type="component" value="Unassembled WGS sequence"/>
</dbReference>
<dbReference type="AlphaFoldDB" id="A0A0J6VX61"/>
<evidence type="ECO:0000313" key="2">
    <source>
        <dbReference type="EMBL" id="KMO75670.1"/>
    </source>
</evidence>
<name>A0A0J6VX61_9MYCO</name>
<dbReference type="EMBL" id="JYNU01000016">
    <property type="protein sequence ID" value="KMO75670.1"/>
    <property type="molecule type" value="Genomic_DNA"/>
</dbReference>
<gene>
    <name evidence="2" type="ORF">MOBUDSM44075_03041</name>
</gene>
<dbReference type="PATRIC" id="fig|1807.14.peg.3065"/>
<sequence length="75" mass="8311">MFAPCGQRGDQLDAAAAGAEDELEDFDELSVELDELLDDELEEELSEDADELDSELLLFALEPVELLPDSRLSVR</sequence>